<evidence type="ECO:0000313" key="7">
    <source>
        <dbReference type="Proteomes" id="UP000185696"/>
    </source>
</evidence>
<keyword evidence="3 6" id="KW-0808">Transferase</keyword>
<dbReference type="PANTHER" id="PTHR43667:SF1">
    <property type="entry name" value="CYCLOPROPANE-FATTY-ACYL-PHOSPHOLIPID SYNTHASE"/>
    <property type="match status" value="1"/>
</dbReference>
<reference evidence="6 7" key="1">
    <citation type="submission" date="2016-12" db="EMBL/GenBank/DDBJ databases">
        <title>The draft genome sequence of Actinophytocola xinjiangensis.</title>
        <authorList>
            <person name="Wang W."/>
            <person name="Yuan L."/>
        </authorList>
    </citation>
    <scope>NUCLEOTIDE SEQUENCE [LARGE SCALE GENOMIC DNA]</scope>
    <source>
        <strain evidence="6 7">CGMCC 4.4663</strain>
    </source>
</reference>
<dbReference type="Pfam" id="PF02353">
    <property type="entry name" value="CMAS"/>
    <property type="match status" value="1"/>
</dbReference>
<comment type="caution">
    <text evidence="6">The sequence shown here is derived from an EMBL/GenBank/DDBJ whole genome shotgun (WGS) entry which is preliminary data.</text>
</comment>
<name>A0A7Z0WLR6_9PSEU</name>
<accession>A0A7Z0WLR6</accession>
<dbReference type="InterPro" id="IPR003333">
    <property type="entry name" value="CMAS"/>
</dbReference>
<evidence type="ECO:0000256" key="4">
    <source>
        <dbReference type="ARBA" id="ARBA00022691"/>
    </source>
</evidence>
<gene>
    <name evidence="6" type="ORF">BLA60_14620</name>
</gene>
<evidence type="ECO:0000256" key="1">
    <source>
        <dbReference type="ARBA" id="ARBA00010815"/>
    </source>
</evidence>
<proteinExistence type="inferred from homology"/>
<dbReference type="InterPro" id="IPR029063">
    <property type="entry name" value="SAM-dependent_MTases_sf"/>
</dbReference>
<dbReference type="OrthoDB" id="9782855at2"/>
<sequence>MTSQLDYQGASAEAIQSHYDRGNDFYALWLDETRSYSCALWAGPDDTLRAAQERKLDHLATGARAGGARRVLDVGCGWGGLMRRLIDHHDVTEVVGLTLANEQAAHIRGFADRRYDVRVENWADHVPPPREDTAPYDAIISIGAFEHFADFGMPRAARLAAYRRFFDACHDWLPPGGRLALQTNVKGNNTRLDRQTVKDLLFIVDHIFPESELPWTSEIVEASERRFDLVSARNDADHYARTCQEWLDRLVAHRDRAVDLVGDARVTDYERYLRASVDGFRNRHLGLVRIVFERV</sequence>
<dbReference type="GO" id="GO:0008610">
    <property type="term" value="P:lipid biosynthetic process"/>
    <property type="evidence" value="ECO:0007669"/>
    <property type="project" value="InterPro"/>
</dbReference>
<dbReference type="SUPFAM" id="SSF53335">
    <property type="entry name" value="S-adenosyl-L-methionine-dependent methyltransferases"/>
    <property type="match status" value="1"/>
</dbReference>
<keyword evidence="7" id="KW-1185">Reference proteome</keyword>
<evidence type="ECO:0000313" key="6">
    <source>
        <dbReference type="EMBL" id="OLF10438.1"/>
    </source>
</evidence>
<dbReference type="CDD" id="cd02440">
    <property type="entry name" value="AdoMet_MTases"/>
    <property type="match status" value="1"/>
</dbReference>
<keyword evidence="4" id="KW-0949">S-adenosyl-L-methionine</keyword>
<dbReference type="PANTHER" id="PTHR43667">
    <property type="entry name" value="CYCLOPROPANE-FATTY-ACYL-PHOSPHOLIPID SYNTHASE"/>
    <property type="match status" value="1"/>
</dbReference>
<evidence type="ECO:0000256" key="2">
    <source>
        <dbReference type="ARBA" id="ARBA00022603"/>
    </source>
</evidence>
<dbReference type="GO" id="GO:0008168">
    <property type="term" value="F:methyltransferase activity"/>
    <property type="evidence" value="ECO:0007669"/>
    <property type="project" value="UniProtKB-KW"/>
</dbReference>
<organism evidence="6 7">
    <name type="scientific">Actinophytocola xinjiangensis</name>
    <dbReference type="NCBI Taxonomy" id="485602"/>
    <lineage>
        <taxon>Bacteria</taxon>
        <taxon>Bacillati</taxon>
        <taxon>Actinomycetota</taxon>
        <taxon>Actinomycetes</taxon>
        <taxon>Pseudonocardiales</taxon>
        <taxon>Pseudonocardiaceae</taxon>
    </lineage>
</organism>
<dbReference type="Proteomes" id="UP000185696">
    <property type="component" value="Unassembled WGS sequence"/>
</dbReference>
<evidence type="ECO:0000256" key="5">
    <source>
        <dbReference type="ARBA" id="ARBA00023098"/>
    </source>
</evidence>
<protein>
    <submittedName>
        <fullName evidence="6">SAM-dependent methyltransferase</fullName>
    </submittedName>
</protein>
<keyword evidence="2 6" id="KW-0489">Methyltransferase</keyword>
<evidence type="ECO:0000256" key="3">
    <source>
        <dbReference type="ARBA" id="ARBA00022679"/>
    </source>
</evidence>
<dbReference type="GO" id="GO:0032259">
    <property type="term" value="P:methylation"/>
    <property type="evidence" value="ECO:0007669"/>
    <property type="project" value="UniProtKB-KW"/>
</dbReference>
<dbReference type="InterPro" id="IPR050723">
    <property type="entry name" value="CFA/CMAS"/>
</dbReference>
<keyword evidence="5" id="KW-0443">Lipid metabolism</keyword>
<dbReference type="RefSeq" id="WP_075133426.1">
    <property type="nucleotide sequence ID" value="NZ_MSIF01000006.1"/>
</dbReference>
<comment type="similarity">
    <text evidence="1">Belongs to the CFA/CMAS family.</text>
</comment>
<dbReference type="PIRSF" id="PIRSF003085">
    <property type="entry name" value="CMAS"/>
    <property type="match status" value="1"/>
</dbReference>
<dbReference type="Gene3D" id="3.40.50.150">
    <property type="entry name" value="Vaccinia Virus protein VP39"/>
    <property type="match status" value="1"/>
</dbReference>
<dbReference type="EMBL" id="MSIF01000006">
    <property type="protein sequence ID" value="OLF10438.1"/>
    <property type="molecule type" value="Genomic_DNA"/>
</dbReference>
<dbReference type="AlphaFoldDB" id="A0A7Z0WLR6"/>